<evidence type="ECO:0000313" key="4">
    <source>
        <dbReference type="Proteomes" id="UP000566711"/>
    </source>
</evidence>
<protein>
    <submittedName>
        <fullName evidence="3">Smr/MutS family protein</fullName>
    </submittedName>
</protein>
<feature type="compositionally biased region" description="Low complexity" evidence="1">
    <location>
        <begin position="61"/>
        <end position="79"/>
    </location>
</feature>
<dbReference type="InterPro" id="IPR036063">
    <property type="entry name" value="Smr_dom_sf"/>
</dbReference>
<dbReference type="Proteomes" id="UP000566711">
    <property type="component" value="Unassembled WGS sequence"/>
</dbReference>
<comment type="caution">
    <text evidence="3">The sequence shown here is derived from an EMBL/GenBank/DDBJ whole genome shotgun (WGS) entry which is preliminary data.</text>
</comment>
<dbReference type="SMART" id="SM00463">
    <property type="entry name" value="SMR"/>
    <property type="match status" value="1"/>
</dbReference>
<proteinExistence type="predicted"/>
<dbReference type="InterPro" id="IPR002625">
    <property type="entry name" value="Smr_dom"/>
</dbReference>
<dbReference type="PANTHER" id="PTHR35562">
    <property type="entry name" value="DNA ENDONUCLEASE SMRA-RELATED"/>
    <property type="match status" value="1"/>
</dbReference>
<dbReference type="Gene3D" id="3.30.1370.110">
    <property type="match status" value="1"/>
</dbReference>
<dbReference type="EMBL" id="JACEZS010000004">
    <property type="protein sequence ID" value="MBA5605020.1"/>
    <property type="molecule type" value="Genomic_DNA"/>
</dbReference>
<name>A0A7W2EG14_9BURK</name>
<feature type="region of interest" description="Disordered" evidence="1">
    <location>
        <begin position="55"/>
        <end position="84"/>
    </location>
</feature>
<dbReference type="PANTHER" id="PTHR35562:SF2">
    <property type="entry name" value="DNA ENDONUCLEASE SMRA-RELATED"/>
    <property type="match status" value="1"/>
</dbReference>
<dbReference type="Pfam" id="PF01713">
    <property type="entry name" value="Smr"/>
    <property type="match status" value="1"/>
</dbReference>
<dbReference type="SUPFAM" id="SSF160443">
    <property type="entry name" value="SMR domain-like"/>
    <property type="match status" value="1"/>
</dbReference>
<dbReference type="PROSITE" id="PS50828">
    <property type="entry name" value="SMR"/>
    <property type="match status" value="1"/>
</dbReference>
<evidence type="ECO:0000256" key="1">
    <source>
        <dbReference type="SAM" id="MobiDB-lite"/>
    </source>
</evidence>
<gene>
    <name evidence="3" type="ORF">H3H36_06535</name>
</gene>
<organism evidence="3 4">
    <name type="scientific">Rugamonas fusca</name>
    <dbReference type="NCBI Taxonomy" id="2758568"/>
    <lineage>
        <taxon>Bacteria</taxon>
        <taxon>Pseudomonadati</taxon>
        <taxon>Pseudomonadota</taxon>
        <taxon>Betaproteobacteria</taxon>
        <taxon>Burkholderiales</taxon>
        <taxon>Oxalobacteraceae</taxon>
        <taxon>Telluria group</taxon>
        <taxon>Rugamonas</taxon>
    </lineage>
</organism>
<evidence type="ECO:0000259" key="2">
    <source>
        <dbReference type="PROSITE" id="PS50828"/>
    </source>
</evidence>
<reference evidence="3 4" key="1">
    <citation type="submission" date="2020-07" db="EMBL/GenBank/DDBJ databases">
        <title>Novel species isolated from subtropical streams in China.</title>
        <authorList>
            <person name="Lu H."/>
        </authorList>
    </citation>
    <scope>NUCLEOTIDE SEQUENCE [LARGE SCALE GENOMIC DNA]</scope>
    <source>
        <strain evidence="3 4">FT3S</strain>
    </source>
</reference>
<feature type="domain" description="Smr" evidence="2">
    <location>
        <begin position="135"/>
        <end position="216"/>
    </location>
</feature>
<sequence>MALKDFADLKSLSKQLKEQAEARAVAKAEAARQAKVQAVEANLFHASVGGVKRLPEQNRLAPGAPKSASFAPAAPTRPRTQAEDDAAVLRESMSDQFDVEHLLETEPTVSFLRNGVGQDVMRKLRKGHWPVQDELDLHGMRRDAARDAIGAFLQQAKRRNARCVAVIYGKGYGSVNGEPVLRSMVHSWLEQKEEVIAFCAARPLDGGEGALMVLLRAALQTPR</sequence>
<keyword evidence="4" id="KW-1185">Reference proteome</keyword>
<accession>A0A7W2EG14</accession>
<dbReference type="AlphaFoldDB" id="A0A7W2EG14"/>
<dbReference type="RefSeq" id="WP_182215455.1">
    <property type="nucleotide sequence ID" value="NZ_JACEZS010000004.1"/>
</dbReference>
<evidence type="ECO:0000313" key="3">
    <source>
        <dbReference type="EMBL" id="MBA5605020.1"/>
    </source>
</evidence>